<gene>
    <name evidence="2" type="ORF">AKL17_0051</name>
</gene>
<evidence type="ECO:0000313" key="2">
    <source>
        <dbReference type="EMBL" id="AMY67313.1"/>
    </source>
</evidence>
<dbReference type="AlphaFoldDB" id="A0A165SEP8"/>
<feature type="transmembrane region" description="Helical" evidence="1">
    <location>
        <begin position="106"/>
        <end position="123"/>
    </location>
</feature>
<keyword evidence="1" id="KW-0812">Transmembrane</keyword>
<feature type="transmembrane region" description="Helical" evidence="1">
    <location>
        <begin position="143"/>
        <end position="163"/>
    </location>
</feature>
<dbReference type="PATRIC" id="fig|1335048.3.peg.54"/>
<keyword evidence="1" id="KW-0472">Membrane</keyword>
<evidence type="ECO:0000313" key="3">
    <source>
        <dbReference type="Proteomes" id="UP000076128"/>
    </source>
</evidence>
<dbReference type="STRING" id="1335048.AKL17_0051"/>
<dbReference type="Proteomes" id="UP000076128">
    <property type="component" value="Chromosome"/>
</dbReference>
<accession>A0A165SEP8</accession>
<protein>
    <recommendedName>
        <fullName evidence="4">Cobalt transporter CbtA</fullName>
    </recommendedName>
</protein>
<dbReference type="EMBL" id="CP012661">
    <property type="protein sequence ID" value="AMY67313.1"/>
    <property type="molecule type" value="Genomic_DNA"/>
</dbReference>
<sequence length="250" mass="26091">MTGNLLLRGMIVGILAGLIAFAFAYTFGEPQVDLAIAYEDQVSAAAAAASTEPAIDEPPLVTRETQAGIGLLTALVGFGAAIGGTFALVFALAYGRLGGLGARSTAALLALAAFVATGLVPQLKYPANPPAVGFDETIAARTSLFFVLLALSVICMVIAVLVAQRLWHRYGAWTAGTLAGALYVALLSLTFLGLPAINEMPEGFDPMVVWNFRVASLGIHLVLWLVIGLGFGIVTERLVERPRARLHAAA</sequence>
<reference evidence="2 3" key="1">
    <citation type="submission" date="2015-09" db="EMBL/GenBank/DDBJ databases">
        <title>Complete genome sequence of Defluviimonas alba cai42t isolated from an oilfield in Xinjiang.</title>
        <authorList>
            <person name="Geng S."/>
            <person name="Pan X."/>
            <person name="Wu X."/>
        </authorList>
    </citation>
    <scope>NUCLEOTIDE SEQUENCE [LARGE SCALE GENOMIC DNA]</scope>
    <source>
        <strain evidence="3">cai42</strain>
    </source>
</reference>
<proteinExistence type="predicted"/>
<dbReference type="InterPro" id="IPR012666">
    <property type="entry name" value="CbtA_put"/>
</dbReference>
<feature type="transmembrane region" description="Helical" evidence="1">
    <location>
        <begin position="214"/>
        <end position="235"/>
    </location>
</feature>
<dbReference type="RefSeq" id="WP_066808418.1">
    <property type="nucleotide sequence ID" value="NZ_CP012661.1"/>
</dbReference>
<evidence type="ECO:0008006" key="4">
    <source>
        <dbReference type="Google" id="ProtNLM"/>
    </source>
</evidence>
<feature type="transmembrane region" description="Helical" evidence="1">
    <location>
        <begin position="69"/>
        <end position="94"/>
    </location>
</feature>
<dbReference type="KEGG" id="daa:AKL17_0051"/>
<feature type="transmembrane region" description="Helical" evidence="1">
    <location>
        <begin position="5"/>
        <end position="25"/>
    </location>
</feature>
<evidence type="ECO:0000256" key="1">
    <source>
        <dbReference type="SAM" id="Phobius"/>
    </source>
</evidence>
<dbReference type="Pfam" id="PF09490">
    <property type="entry name" value="CbtA"/>
    <property type="match status" value="1"/>
</dbReference>
<keyword evidence="3" id="KW-1185">Reference proteome</keyword>
<dbReference type="OrthoDB" id="6851830at2"/>
<organism evidence="2 3">
    <name type="scientific">Frigidibacter mobilis</name>
    <dbReference type="NCBI Taxonomy" id="1335048"/>
    <lineage>
        <taxon>Bacteria</taxon>
        <taxon>Pseudomonadati</taxon>
        <taxon>Pseudomonadota</taxon>
        <taxon>Alphaproteobacteria</taxon>
        <taxon>Rhodobacterales</taxon>
        <taxon>Paracoccaceae</taxon>
        <taxon>Frigidibacter</taxon>
    </lineage>
</organism>
<name>A0A165SEP8_9RHOB</name>
<feature type="transmembrane region" description="Helical" evidence="1">
    <location>
        <begin position="170"/>
        <end position="194"/>
    </location>
</feature>
<keyword evidence="1" id="KW-1133">Transmembrane helix</keyword>